<dbReference type="EMBL" id="JBHTJZ010000005">
    <property type="protein sequence ID" value="MFD0958511.1"/>
    <property type="molecule type" value="Genomic_DNA"/>
</dbReference>
<feature type="region of interest" description="Disordered" evidence="1">
    <location>
        <begin position="1"/>
        <end position="24"/>
    </location>
</feature>
<evidence type="ECO:0000313" key="4">
    <source>
        <dbReference type="Proteomes" id="UP001596989"/>
    </source>
</evidence>
<evidence type="ECO:0000313" key="3">
    <source>
        <dbReference type="EMBL" id="MFD0958511.1"/>
    </source>
</evidence>
<dbReference type="InterPro" id="IPR008538">
    <property type="entry name" value="Uma2"/>
</dbReference>
<keyword evidence="3" id="KW-0540">Nuclease</keyword>
<dbReference type="Gene3D" id="3.90.1570.10">
    <property type="entry name" value="tt1808, chain A"/>
    <property type="match status" value="1"/>
</dbReference>
<reference evidence="4" key="1">
    <citation type="journal article" date="2019" name="Int. J. Syst. Evol. Microbiol.">
        <title>The Global Catalogue of Microorganisms (GCM) 10K type strain sequencing project: providing services to taxonomists for standard genome sequencing and annotation.</title>
        <authorList>
            <consortium name="The Broad Institute Genomics Platform"/>
            <consortium name="The Broad Institute Genome Sequencing Center for Infectious Disease"/>
            <person name="Wu L."/>
            <person name="Ma J."/>
        </authorList>
    </citation>
    <scope>NUCLEOTIDE SEQUENCE [LARGE SCALE GENOMIC DNA]</scope>
    <source>
        <strain evidence="4">CCUG 59129</strain>
    </source>
</reference>
<keyword evidence="3" id="KW-0378">Hydrolase</keyword>
<evidence type="ECO:0000256" key="1">
    <source>
        <dbReference type="SAM" id="MobiDB-lite"/>
    </source>
</evidence>
<dbReference type="RefSeq" id="WP_377562299.1">
    <property type="nucleotide sequence ID" value="NZ_JBHTJZ010000005.1"/>
</dbReference>
<dbReference type="InterPro" id="IPR011335">
    <property type="entry name" value="Restrct_endonuc-II-like"/>
</dbReference>
<protein>
    <submittedName>
        <fullName evidence="3">Uma2 family endonuclease</fullName>
    </submittedName>
</protein>
<keyword evidence="4" id="KW-1185">Reference proteome</keyword>
<dbReference type="SUPFAM" id="SSF52980">
    <property type="entry name" value="Restriction endonuclease-like"/>
    <property type="match status" value="1"/>
</dbReference>
<dbReference type="Proteomes" id="UP001596989">
    <property type="component" value="Unassembled WGS sequence"/>
</dbReference>
<gene>
    <name evidence="3" type="ORF">ACFQ2I_03835</name>
</gene>
<dbReference type="PANTHER" id="PTHR34107">
    <property type="entry name" value="SLL0198 PROTEIN-RELATED"/>
    <property type="match status" value="1"/>
</dbReference>
<feature type="domain" description="Putative restriction endonuclease" evidence="2">
    <location>
        <begin position="33"/>
        <end position="190"/>
    </location>
</feature>
<dbReference type="Pfam" id="PF05685">
    <property type="entry name" value="Uma2"/>
    <property type="match status" value="1"/>
</dbReference>
<accession>A0ABW3HLY5</accession>
<comment type="caution">
    <text evidence="3">The sequence shown here is derived from an EMBL/GenBank/DDBJ whole genome shotgun (WGS) entry which is preliminary data.</text>
</comment>
<keyword evidence="3" id="KW-0255">Endonuclease</keyword>
<sequence length="208" mass="24037">MTKEKNQSQETESGTRAGDDNAEVRDQRLTYDDYAAIDDGLRYELADGRLELMSPGPSSIHQLVSFEMQRTIFETCHMDYIVFYSPIDLILSAHEVRQPDLLMIHRSRMDIIRMRGIEGAPDLVVEILSPSTLRRDKLDKLRTYARYGIPEYWVVEPKVGTLEQYVLQGERYELHNVYEEEEPVSSPTVLCISFTMKGIMDNIPSIRD</sequence>
<name>A0ABW3HLY5_9BACL</name>
<dbReference type="GO" id="GO:0004519">
    <property type="term" value="F:endonuclease activity"/>
    <property type="evidence" value="ECO:0007669"/>
    <property type="project" value="UniProtKB-KW"/>
</dbReference>
<organism evidence="3 4">
    <name type="scientific">Paenibacillus chungangensis</name>
    <dbReference type="NCBI Taxonomy" id="696535"/>
    <lineage>
        <taxon>Bacteria</taxon>
        <taxon>Bacillati</taxon>
        <taxon>Bacillota</taxon>
        <taxon>Bacilli</taxon>
        <taxon>Bacillales</taxon>
        <taxon>Paenibacillaceae</taxon>
        <taxon>Paenibacillus</taxon>
    </lineage>
</organism>
<dbReference type="CDD" id="cd06260">
    <property type="entry name" value="DUF820-like"/>
    <property type="match status" value="1"/>
</dbReference>
<proteinExistence type="predicted"/>
<dbReference type="PANTHER" id="PTHR34107:SF4">
    <property type="entry name" value="SLL1222 PROTEIN"/>
    <property type="match status" value="1"/>
</dbReference>
<evidence type="ECO:0000259" key="2">
    <source>
        <dbReference type="Pfam" id="PF05685"/>
    </source>
</evidence>
<dbReference type="InterPro" id="IPR012296">
    <property type="entry name" value="Nuclease_put_TT1808"/>
</dbReference>